<name>A0A7K0KK80_9BACT</name>
<sequence>MEIAHISQEYIQAVKDIKSAILKSRYAAAKQANKELLKLYYSVGGYVSAHSRDGYWGSNAIETIAKGLQQELPGLRGFSARNIKNMRMFYEQWSPYINRQMLPDDLMINYTPMDYEIRQLTTAEFPIDNFMAVGFTNHVEILSKIKDFDERLFYIRQCAHGSWTKDTLKYHIAEDLYHKQGSIRQTNFNHTISDDDFKRKALQSFKDEYLLDFINIEDPEDVDERVIEQSIIQNIKNFIMAFGKDFAFIGNQYHLEVEGHDYYIDLLFFSRKLRSLVAFELKRGEFKPEYTGKLNFYLSALDEYIKHPNENPSIGIILCKSKSDKIVELSFRDTSKPMGVATYRTSSELPKELRDALPDMEDLKKLL</sequence>
<keyword evidence="4" id="KW-1185">Reference proteome</keyword>
<protein>
    <submittedName>
        <fullName evidence="3">DUF1016 domain-containing protein</fullName>
    </submittedName>
</protein>
<reference evidence="3 4" key="1">
    <citation type="submission" date="2019-08" db="EMBL/GenBank/DDBJ databases">
        <title>In-depth cultivation of the pig gut microbiome towards novel bacterial diversity and tailored functional studies.</title>
        <authorList>
            <person name="Wylensek D."/>
            <person name="Hitch T.C.A."/>
            <person name="Clavel T."/>
        </authorList>
    </citation>
    <scope>NUCLEOTIDE SEQUENCE [LARGE SCALE GENOMIC DNA]</scope>
    <source>
        <strain evidence="3 4">LKV-178-WT-2A</strain>
    </source>
</reference>
<organism evidence="3 4">
    <name type="scientific">Hallella mizrahii</name>
    <dbReference type="NCBI Taxonomy" id="2606637"/>
    <lineage>
        <taxon>Bacteria</taxon>
        <taxon>Pseudomonadati</taxon>
        <taxon>Bacteroidota</taxon>
        <taxon>Bacteroidia</taxon>
        <taxon>Bacteroidales</taxon>
        <taxon>Prevotellaceae</taxon>
        <taxon>Hallella</taxon>
    </lineage>
</organism>
<dbReference type="PANTHER" id="PTHR30547">
    <property type="entry name" value="UNCHARACTERIZED PROTEIN YHCG-RELATED"/>
    <property type="match status" value="1"/>
</dbReference>
<dbReference type="InterPro" id="IPR011856">
    <property type="entry name" value="tRNA_endonuc-like_dom_sf"/>
</dbReference>
<evidence type="ECO:0000259" key="2">
    <source>
        <dbReference type="Pfam" id="PF17761"/>
    </source>
</evidence>
<dbReference type="Proteomes" id="UP000438914">
    <property type="component" value="Unassembled WGS sequence"/>
</dbReference>
<dbReference type="Pfam" id="PF06250">
    <property type="entry name" value="YhcG_C"/>
    <property type="match status" value="1"/>
</dbReference>
<evidence type="ECO:0000313" key="3">
    <source>
        <dbReference type="EMBL" id="MST85865.1"/>
    </source>
</evidence>
<dbReference type="InterPro" id="IPR053148">
    <property type="entry name" value="PD-DEXK-like_domain"/>
</dbReference>
<dbReference type="Gene3D" id="3.40.1350.10">
    <property type="match status" value="1"/>
</dbReference>
<proteinExistence type="predicted"/>
<dbReference type="GO" id="GO:0003676">
    <property type="term" value="F:nucleic acid binding"/>
    <property type="evidence" value="ECO:0007669"/>
    <property type="project" value="InterPro"/>
</dbReference>
<dbReference type="Pfam" id="PF17761">
    <property type="entry name" value="DUF1016_N"/>
    <property type="match status" value="1"/>
</dbReference>
<comment type="caution">
    <text evidence="3">The sequence shown here is derived from an EMBL/GenBank/DDBJ whole genome shotgun (WGS) entry which is preliminary data.</text>
</comment>
<dbReference type="PANTHER" id="PTHR30547:SF0">
    <property type="entry name" value="BLR8175 PROTEIN"/>
    <property type="match status" value="1"/>
</dbReference>
<accession>A0A7K0KK80</accession>
<dbReference type="RefSeq" id="WP_154535465.1">
    <property type="nucleotide sequence ID" value="NZ_VUNG01000058.1"/>
</dbReference>
<dbReference type="EMBL" id="VUNG01000058">
    <property type="protein sequence ID" value="MST85865.1"/>
    <property type="molecule type" value="Genomic_DNA"/>
</dbReference>
<evidence type="ECO:0000259" key="1">
    <source>
        <dbReference type="Pfam" id="PF06250"/>
    </source>
</evidence>
<dbReference type="InterPro" id="IPR009362">
    <property type="entry name" value="YhcG_C"/>
</dbReference>
<gene>
    <name evidence="3" type="ORF">FYJ73_14520</name>
</gene>
<feature type="domain" description="YhcG N-terminal" evidence="2">
    <location>
        <begin position="16"/>
        <end position="179"/>
    </location>
</feature>
<evidence type="ECO:0000313" key="4">
    <source>
        <dbReference type="Proteomes" id="UP000438914"/>
    </source>
</evidence>
<feature type="domain" description="YhcG PDDEXK nuclease" evidence="1">
    <location>
        <begin position="203"/>
        <end position="358"/>
    </location>
</feature>
<dbReference type="InterPro" id="IPR041527">
    <property type="entry name" value="YhcG_N"/>
</dbReference>
<dbReference type="AlphaFoldDB" id="A0A7K0KK80"/>